<dbReference type="GeneID" id="92512013"/>
<dbReference type="Proteomes" id="UP000673552">
    <property type="component" value="Chromosome 32"/>
</dbReference>
<evidence type="ECO:0000256" key="1">
    <source>
        <dbReference type="SAM" id="MobiDB-lite"/>
    </source>
</evidence>
<organism evidence="2 3">
    <name type="scientific">Leishmania martiniquensis</name>
    <dbReference type="NCBI Taxonomy" id="1580590"/>
    <lineage>
        <taxon>Eukaryota</taxon>
        <taxon>Discoba</taxon>
        <taxon>Euglenozoa</taxon>
        <taxon>Kinetoplastea</taxon>
        <taxon>Metakinetoplastina</taxon>
        <taxon>Trypanosomatida</taxon>
        <taxon>Trypanosomatidae</taxon>
        <taxon>Leishmaniinae</taxon>
        <taxon>Leishmania</taxon>
    </lineage>
</organism>
<proteinExistence type="predicted"/>
<dbReference type="RefSeq" id="XP_067176050.1">
    <property type="nucleotide sequence ID" value="XM_067319501.1"/>
</dbReference>
<evidence type="ECO:0000313" key="2">
    <source>
        <dbReference type="EMBL" id="KAG5470657.1"/>
    </source>
</evidence>
<sequence>MTSPGEPIARATGSQRRGSVGGAGVSAITTAVGRLLIDYAVQLREDLQSAGVPGDVSFKGCWSAEGGRLAKIEDECSDSATDNAVSTCQKGTGLRCAVGAVDEAAPLTEADVAECRQRLQRLQRVTGLLTQLARRSQRCRGNAEDARRPSLVPRSVAASNNEEESAYCVSCEAVRQNPVLMLALRRFDRMAKCFQGAATAAEVRQAQVVGVRGAGATASVLETNRAMGIQPLLNLVPLAEGVLSAFSRNVDIVFRRRRAAVGTRATGKRPRGEADDSAASSSASRAVAPYLSNYWELLAAQQRRRRFALYTTRSALLPRVNAVCAPLYVSPAVRELAQLNLEAERLMLQRAWCVHTKAHLLREVPWVARDVASRRAALREELQGFTESQQDAFLIDVLYADFLCAEGGIVRVCVQHALFVDLTYDVRRRNWVLIALHWNLFTTSAGASLVASQTALAAPYVETPSVPPGTTATAALPPLAAHGTSDSPSPSSDVLDMTSLVRVLPHDREALHSFLQLAFAQEGLSGGLHAANRLVCAVVMDTLATQLQSLQKCFFTGSGLGGLVEVEVRAGTLISFHLSLPQLFVPSAPVVHGKITVVGGTVMLECVRGTDLSTRRVTLPLGTSSLVASAAASASAAARKSAVVVVDMEALLWQCARA</sequence>
<feature type="region of interest" description="Disordered" evidence="1">
    <location>
        <begin position="1"/>
        <end position="22"/>
    </location>
</feature>
<protein>
    <submittedName>
        <fullName evidence="2">Uncharacterized protein</fullName>
    </submittedName>
</protein>
<dbReference type="OrthoDB" id="273098at2759"/>
<feature type="region of interest" description="Disordered" evidence="1">
    <location>
        <begin position="472"/>
        <end position="492"/>
    </location>
</feature>
<comment type="caution">
    <text evidence="2">The sequence shown here is derived from an EMBL/GenBank/DDBJ whole genome shotgun (WGS) entry which is preliminary data.</text>
</comment>
<name>A0A836GMW5_9TRYP</name>
<gene>
    <name evidence="2" type="ORF">LSCM1_01903</name>
</gene>
<dbReference type="EMBL" id="JAFEUZ010000032">
    <property type="protein sequence ID" value="KAG5470657.1"/>
    <property type="molecule type" value="Genomic_DNA"/>
</dbReference>
<accession>A0A836GMW5</accession>
<keyword evidence="3" id="KW-1185">Reference proteome</keyword>
<reference evidence="2 3" key="1">
    <citation type="submission" date="2021-03" db="EMBL/GenBank/DDBJ databases">
        <title>Leishmania (Mundinia) martiniquensis Genome sequencing and assembly.</title>
        <authorList>
            <person name="Almutairi H."/>
            <person name="Gatherer D."/>
        </authorList>
    </citation>
    <scope>NUCLEOTIDE SEQUENCE [LARGE SCALE GENOMIC DNA]</scope>
    <source>
        <strain evidence="2">LSCM1</strain>
    </source>
</reference>
<dbReference type="AlphaFoldDB" id="A0A836GMW5"/>
<evidence type="ECO:0000313" key="3">
    <source>
        <dbReference type="Proteomes" id="UP000673552"/>
    </source>
</evidence>
<dbReference type="KEGG" id="lmat:92512013"/>